<protein>
    <submittedName>
        <fullName evidence="1">Uncharacterized protein</fullName>
    </submittedName>
</protein>
<sequence>MQQSSDGRFRVLPGRDEEEWLLLDVESAEPTYVPAADAPDLAVGNRVAASLRWTDGDPEIEDVDVTSPTRFRFVRTEEAVFQAAQECFEAARSAGEAMNSRVTYSTDNEPNGVVYTFAEQAGQRDLFSEFRDGVKPLEPLVARAAESAEPPFSVWVLDPREPFVLVYIVLDPDGILEETMRDTYL</sequence>
<proteinExistence type="predicted"/>
<reference evidence="1 2" key="1">
    <citation type="journal article" date="2019" name="Int. J. Syst. Evol. Microbiol.">
        <title>The Global Catalogue of Microorganisms (GCM) 10K type strain sequencing project: providing services to taxonomists for standard genome sequencing and annotation.</title>
        <authorList>
            <consortium name="The Broad Institute Genomics Platform"/>
            <consortium name="The Broad Institute Genome Sequencing Center for Infectious Disease"/>
            <person name="Wu L."/>
            <person name="Ma J."/>
        </authorList>
    </citation>
    <scope>NUCLEOTIDE SEQUENCE [LARGE SCALE GENOMIC DNA]</scope>
    <source>
        <strain evidence="1 2">JCM 16328</strain>
    </source>
</reference>
<dbReference type="Proteomes" id="UP001500420">
    <property type="component" value="Unassembled WGS sequence"/>
</dbReference>
<organism evidence="1 2">
    <name type="scientific">Natronoarchaeum mannanilyticum</name>
    <dbReference type="NCBI Taxonomy" id="926360"/>
    <lineage>
        <taxon>Archaea</taxon>
        <taxon>Methanobacteriati</taxon>
        <taxon>Methanobacteriota</taxon>
        <taxon>Stenosarchaea group</taxon>
        <taxon>Halobacteria</taxon>
        <taxon>Halobacteriales</taxon>
        <taxon>Natronoarchaeaceae</taxon>
    </lineage>
</organism>
<gene>
    <name evidence="1" type="ORF">GCM10009020_06340</name>
</gene>
<dbReference type="RefSeq" id="WP_343772408.1">
    <property type="nucleotide sequence ID" value="NZ_BAAADV010000001.1"/>
</dbReference>
<evidence type="ECO:0000313" key="2">
    <source>
        <dbReference type="Proteomes" id="UP001500420"/>
    </source>
</evidence>
<comment type="caution">
    <text evidence="1">The sequence shown here is derived from an EMBL/GenBank/DDBJ whole genome shotgun (WGS) entry which is preliminary data.</text>
</comment>
<keyword evidence="2" id="KW-1185">Reference proteome</keyword>
<dbReference type="AlphaFoldDB" id="A0AAV3T6X1"/>
<dbReference type="Pfam" id="PF20368">
    <property type="entry name" value="DUF6663"/>
    <property type="match status" value="1"/>
</dbReference>
<evidence type="ECO:0000313" key="1">
    <source>
        <dbReference type="EMBL" id="GAA0664221.1"/>
    </source>
</evidence>
<dbReference type="EMBL" id="BAAADV010000001">
    <property type="protein sequence ID" value="GAA0664221.1"/>
    <property type="molecule type" value="Genomic_DNA"/>
</dbReference>
<accession>A0AAV3T6X1</accession>
<name>A0AAV3T6X1_9EURY</name>
<dbReference type="InterPro" id="IPR046604">
    <property type="entry name" value="DUF6663"/>
</dbReference>